<sequence>MAGSRYKLAEYRKPARGCNIHTVPVTASPSQLDRARVAIQRELDDLVDSGFELGAQVAAYIGDELVIHAWAGVADPATGRLVDEKTLFPVFSVSKGIVATAVHRLVDRGVLQYSTRLAQLWPEFGTHGKQKITIEHVLEHSAGVPYFPPGLTADDLADEARILSLIADCELAWEPGTKTGYHSLTFGYLIAETIRRATGRSLDEVVRTELAEPLGIEDEMFIVPPAEQRDRLADVDTTGFVALQKRLPGGNAFQKVVGGLPADSIVPRRFIPAGRGWAMDAALPFNATMSARAGATLYAALANGGQLNGRTLLPPRRVAFATQIRRRDIDQIIGAPALKSLGYLHADPVSGGVETAFGFGGLGGAEAYADPRRRLGFAFTHNRLTPPNVEESAPRLADLVRKNLDPTH</sequence>
<proteinExistence type="predicted"/>
<organism evidence="2 3">
    <name type="scientific">Pseudonocardia eucalypti</name>
    <dbReference type="NCBI Taxonomy" id="648755"/>
    <lineage>
        <taxon>Bacteria</taxon>
        <taxon>Bacillati</taxon>
        <taxon>Actinomycetota</taxon>
        <taxon>Actinomycetes</taxon>
        <taxon>Pseudonocardiales</taxon>
        <taxon>Pseudonocardiaceae</taxon>
        <taxon>Pseudonocardia</taxon>
    </lineage>
</organism>
<dbReference type="InterPro" id="IPR012338">
    <property type="entry name" value="Beta-lactam/transpept-like"/>
</dbReference>
<feature type="domain" description="Beta-lactamase-related" evidence="1">
    <location>
        <begin position="43"/>
        <end position="399"/>
    </location>
</feature>
<reference evidence="3" key="1">
    <citation type="journal article" date="2019" name="Int. J. Syst. Evol. Microbiol.">
        <title>The Global Catalogue of Microorganisms (GCM) 10K type strain sequencing project: providing services to taxonomists for standard genome sequencing and annotation.</title>
        <authorList>
            <consortium name="The Broad Institute Genomics Platform"/>
            <consortium name="The Broad Institute Genome Sequencing Center for Infectious Disease"/>
            <person name="Wu L."/>
            <person name="Ma J."/>
        </authorList>
    </citation>
    <scope>NUCLEOTIDE SEQUENCE [LARGE SCALE GENOMIC DNA]</scope>
    <source>
        <strain evidence="3">JCM 18303</strain>
    </source>
</reference>
<name>A0ABP9QKA1_9PSEU</name>
<keyword evidence="2" id="KW-0378">Hydrolase</keyword>
<dbReference type="SUPFAM" id="SSF56601">
    <property type="entry name" value="beta-lactamase/transpeptidase-like"/>
    <property type="match status" value="1"/>
</dbReference>
<accession>A0ABP9QKA1</accession>
<keyword evidence="3" id="KW-1185">Reference proteome</keyword>
<dbReference type="EMBL" id="BAABJP010000029">
    <property type="protein sequence ID" value="GAA5163377.1"/>
    <property type="molecule type" value="Genomic_DNA"/>
</dbReference>
<comment type="caution">
    <text evidence="2">The sequence shown here is derived from an EMBL/GenBank/DDBJ whole genome shotgun (WGS) entry which is preliminary data.</text>
</comment>
<dbReference type="Proteomes" id="UP001428817">
    <property type="component" value="Unassembled WGS sequence"/>
</dbReference>
<evidence type="ECO:0000259" key="1">
    <source>
        <dbReference type="Pfam" id="PF00144"/>
    </source>
</evidence>
<dbReference type="Gene3D" id="3.40.710.10">
    <property type="entry name" value="DD-peptidase/beta-lactamase superfamily"/>
    <property type="match status" value="1"/>
</dbReference>
<evidence type="ECO:0000313" key="2">
    <source>
        <dbReference type="EMBL" id="GAA5163377.1"/>
    </source>
</evidence>
<dbReference type="InterPro" id="IPR052907">
    <property type="entry name" value="Beta-lactamase/esterase"/>
</dbReference>
<dbReference type="PANTHER" id="PTHR43319:SF3">
    <property type="entry name" value="BETA-LACTAMASE-RELATED DOMAIN-CONTAINING PROTEIN"/>
    <property type="match status" value="1"/>
</dbReference>
<protein>
    <submittedName>
        <fullName evidence="2">Serine hydrolase domain-containing protein</fullName>
    </submittedName>
</protein>
<dbReference type="Pfam" id="PF00144">
    <property type="entry name" value="Beta-lactamase"/>
    <property type="match status" value="1"/>
</dbReference>
<gene>
    <name evidence="2" type="ORF">GCM10023321_50140</name>
</gene>
<dbReference type="GO" id="GO:0016787">
    <property type="term" value="F:hydrolase activity"/>
    <property type="evidence" value="ECO:0007669"/>
    <property type="project" value="UniProtKB-KW"/>
</dbReference>
<dbReference type="InterPro" id="IPR001466">
    <property type="entry name" value="Beta-lactam-related"/>
</dbReference>
<evidence type="ECO:0000313" key="3">
    <source>
        <dbReference type="Proteomes" id="UP001428817"/>
    </source>
</evidence>
<dbReference type="PANTHER" id="PTHR43319">
    <property type="entry name" value="BETA-LACTAMASE-RELATED"/>
    <property type="match status" value="1"/>
</dbReference>